<comment type="caution">
    <text evidence="3">The sequence shown here is derived from an EMBL/GenBank/DDBJ whole genome shotgun (WGS) entry which is preliminary data.</text>
</comment>
<dbReference type="Gene3D" id="1.25.40.10">
    <property type="entry name" value="Tetratricopeptide repeat domain"/>
    <property type="match status" value="3"/>
</dbReference>
<dbReference type="EMBL" id="MTYJ01000049">
    <property type="protein sequence ID" value="OQV18487.1"/>
    <property type="molecule type" value="Genomic_DNA"/>
</dbReference>
<keyword evidence="1" id="KW-0677">Repeat</keyword>
<evidence type="ECO:0000313" key="3">
    <source>
        <dbReference type="EMBL" id="OQV18487.1"/>
    </source>
</evidence>
<gene>
    <name evidence="3" type="ORF">BV898_07496</name>
</gene>
<evidence type="ECO:0000313" key="4">
    <source>
        <dbReference type="Proteomes" id="UP000192578"/>
    </source>
</evidence>
<protein>
    <submittedName>
        <fullName evidence="3">Tetratricopeptide repeat protein 37</fullName>
    </submittedName>
</protein>
<dbReference type="Proteomes" id="UP000192578">
    <property type="component" value="Unassembled WGS sequence"/>
</dbReference>
<organism evidence="3 4">
    <name type="scientific">Hypsibius exemplaris</name>
    <name type="common">Freshwater tardigrade</name>
    <dbReference type="NCBI Taxonomy" id="2072580"/>
    <lineage>
        <taxon>Eukaryota</taxon>
        <taxon>Metazoa</taxon>
        <taxon>Ecdysozoa</taxon>
        <taxon>Tardigrada</taxon>
        <taxon>Eutardigrada</taxon>
        <taxon>Parachela</taxon>
        <taxon>Hypsibioidea</taxon>
        <taxon>Hypsibiidae</taxon>
        <taxon>Hypsibius</taxon>
    </lineage>
</organism>
<dbReference type="InterPro" id="IPR039226">
    <property type="entry name" value="Ski3/TTC37"/>
</dbReference>
<accession>A0A1W0WTL1</accession>
<keyword evidence="2" id="KW-0802">TPR repeat</keyword>
<evidence type="ECO:0000256" key="1">
    <source>
        <dbReference type="ARBA" id="ARBA00022737"/>
    </source>
</evidence>
<name>A0A1W0WTL1_HYPEX</name>
<dbReference type="PANTHER" id="PTHR15704">
    <property type="entry name" value="SUPERKILLER 3 PROTEIN-RELATED"/>
    <property type="match status" value="1"/>
</dbReference>
<dbReference type="GO" id="GO:0055087">
    <property type="term" value="C:Ski complex"/>
    <property type="evidence" value="ECO:0007669"/>
    <property type="project" value="InterPro"/>
</dbReference>
<dbReference type="Pfam" id="PF14559">
    <property type="entry name" value="TPR_19"/>
    <property type="match status" value="1"/>
</dbReference>
<evidence type="ECO:0000256" key="2">
    <source>
        <dbReference type="ARBA" id="ARBA00022803"/>
    </source>
</evidence>
<dbReference type="SUPFAM" id="SSF48452">
    <property type="entry name" value="TPR-like"/>
    <property type="match status" value="2"/>
</dbReference>
<keyword evidence="4" id="KW-1185">Reference proteome</keyword>
<dbReference type="InterPro" id="IPR011990">
    <property type="entry name" value="TPR-like_helical_dom_sf"/>
</dbReference>
<dbReference type="SMART" id="SM00028">
    <property type="entry name" value="TPR"/>
    <property type="match status" value="3"/>
</dbReference>
<dbReference type="GO" id="GO:0006401">
    <property type="term" value="P:RNA catabolic process"/>
    <property type="evidence" value="ECO:0007669"/>
    <property type="project" value="InterPro"/>
</dbReference>
<dbReference type="InterPro" id="IPR019734">
    <property type="entry name" value="TPR_rpt"/>
</dbReference>
<dbReference type="PANTHER" id="PTHR15704:SF7">
    <property type="entry name" value="SUPERKILLER COMPLEX PROTEIN 3"/>
    <property type="match status" value="1"/>
</dbReference>
<dbReference type="AlphaFoldDB" id="A0A1W0WTL1"/>
<sequence length="1279" mass="145757">MADIKARLKRVKELLDAQDWQKAYDIADRIVSDDPTSIHARLFLGKASMELEKPDRAIECFRTVAKSHPDQAAAWQGIIVFYGKYKKVEEKSDELREAFKRCLDGLLGEEEKLRPKLVEYLVGYCRQAFLSGDMEGLQSYLERLIRMATGFTFKDARVEGRQKLLRLIIPHKYVTDLAALPEHQRDLVLTTFEELLSEFDQSSLDQYYPQEHLNTLLRLGRTNEADRFARNYIERFETHFAVSVIVMAAIRRTLIAGVLAETDRGDWALQDKLATIEAQHPLVRIGKAIVAYRENKFKKSAELLEKALSPGKGIASLSPAFNVPYMADIQLYSKKLLAISWICLGGAENWKRGVELLKEVEAARLRDWEVYFYEGYGQIETVGVEEAEKTLANGYHLYAADKDALTILGGLEALTALERKDYERVEALSESALLLEEKNHLIHYALFRCLWDLRRRDPRRCIYHLQRSIDIYPDFALPHLYLGFYIWRENSDAEAANQQYELAYKLLPTDARVIKAYTDFCTLDHRDEKAIEVFRHCLQSGTFSQADCRWMRLRLALLCYRNKLWHECISNLRQILRSHPDDRLVREFLADALTFRGNYWSAAGLFEALVKEAEAAGEPSEYSLYRLASIRQKLKMDVEAEADFVRLKETSSTFRGMSLISLAEVELRKARIAFKACLPVIGVECCQKSVNFLSDSSVLRLKSPMVWSLLGDACLLMRYVRPGDTTLLVNHALWDGSEQTGKISLNIRQVLYLATVFYGVAIDLKRTSCRLWERLAAAYFFLAQRVKSAGDVEASRNWTKRSLLAVREMLQRNPYNPWVWHTAGFIVAGSDHSHEMDACRLYTKSIELFRYFELNPTVVAPTWTALGFMYVNKKRYVAANALLTRGQNADPKHPEPWMGQAWCAERLGHPVEAMDLNRHACSIGLAKEAMRRYAEWVVWLCHNIEGEVDKHLRYAILEQLDSVITASNHLLQYLQLCEGGIRTSIVLSLLLEWKGLKRSALESAQKTLSVIESSEVRFEPAGAELWEMAKLNVARLLSETGSHRESLTVLETVEAEPSLGMVLLLAVVHFHLENYEQVGAMLEVADSMSETKTEKSTIQLAAAVKHLCQGNIQAVESSCQQILTGSLNSSRVISHASLLLSLANLQDYQRDLHQCWSEFLWSSSQAHLPITTELNDLRTISASSDESGSSNNTSKLIHLEPGRLDFRLASIWERNIGGGGNGDSERNLFIESLIPLAESKATPSREFWDMFMEGDSGDGVARQQAVHLFPYEISWWNRM</sequence>
<reference evidence="4" key="1">
    <citation type="submission" date="2017-01" db="EMBL/GenBank/DDBJ databases">
        <title>Comparative genomics of anhydrobiosis in the tardigrade Hypsibius dujardini.</title>
        <authorList>
            <person name="Yoshida Y."/>
            <person name="Koutsovoulos G."/>
            <person name="Laetsch D."/>
            <person name="Stevens L."/>
            <person name="Kumar S."/>
            <person name="Horikawa D."/>
            <person name="Ishino K."/>
            <person name="Komine S."/>
            <person name="Tomita M."/>
            <person name="Blaxter M."/>
            <person name="Arakawa K."/>
        </authorList>
    </citation>
    <scope>NUCLEOTIDE SEQUENCE [LARGE SCALE GENOMIC DNA]</scope>
    <source>
        <strain evidence="4">Z151</strain>
    </source>
</reference>
<dbReference type="OrthoDB" id="421075at2759"/>
<proteinExistence type="predicted"/>